<reference evidence="2" key="1">
    <citation type="journal article" date="2016" name="Nature">
        <title>Genome evolution in the allotetraploid frog Xenopus laevis.</title>
        <authorList>
            <person name="Session A.M."/>
            <person name="Uno Y."/>
            <person name="Kwon T."/>
            <person name="Chapman J.A."/>
            <person name="Toyoda A."/>
            <person name="Takahashi S."/>
            <person name="Fukui A."/>
            <person name="Hikosaka A."/>
            <person name="Suzuki A."/>
            <person name="Kondo M."/>
            <person name="van Heeringen S.J."/>
            <person name="Quigley I."/>
            <person name="Heinz S."/>
            <person name="Ogino H."/>
            <person name="Ochi H."/>
            <person name="Hellsten U."/>
            <person name="Lyons J.B."/>
            <person name="Simakov O."/>
            <person name="Putnam N."/>
            <person name="Stites J."/>
            <person name="Kuroki Y."/>
            <person name="Tanaka T."/>
            <person name="Michiue T."/>
            <person name="Watanabe M."/>
            <person name="Bogdanovic O."/>
            <person name="Lister R."/>
            <person name="Georgiou G."/>
            <person name="Paranjpe S.S."/>
            <person name="van Kruijsbergen I."/>
            <person name="Shu S."/>
            <person name="Carlson J."/>
            <person name="Kinoshita T."/>
            <person name="Ohta Y."/>
            <person name="Mawaribuchi S."/>
            <person name="Jenkins J."/>
            <person name="Grimwood J."/>
            <person name="Schmutz J."/>
            <person name="Mitros T."/>
            <person name="Mozaffari S.V."/>
            <person name="Suzuki Y."/>
            <person name="Haramoto Y."/>
            <person name="Yamamoto T.S."/>
            <person name="Takagi C."/>
            <person name="Heald R."/>
            <person name="Miller K."/>
            <person name="Haudenschild C."/>
            <person name="Kitzman J."/>
            <person name="Nakayama T."/>
            <person name="Izutsu Y."/>
            <person name="Robert J."/>
            <person name="Fortriede J."/>
            <person name="Burns K."/>
            <person name="Lotay V."/>
            <person name="Karimi K."/>
            <person name="Yasuoka Y."/>
            <person name="Dichmann D.S."/>
            <person name="Flajnik M.F."/>
            <person name="Houston D.W."/>
            <person name="Shendure J."/>
            <person name="DuPasquier L."/>
            <person name="Vize P.D."/>
            <person name="Zorn A.M."/>
            <person name="Ito M."/>
            <person name="Marcotte E.M."/>
            <person name="Wallingford J.B."/>
            <person name="Ito Y."/>
            <person name="Asashima M."/>
            <person name="Ueno N."/>
            <person name="Matsuda Y."/>
            <person name="Veenstra G.J."/>
            <person name="Fujiyama A."/>
            <person name="Harland R.M."/>
            <person name="Taira M."/>
            <person name="Rokhsar D.S."/>
        </authorList>
    </citation>
    <scope>NUCLEOTIDE SEQUENCE [LARGE SCALE GENOMIC DNA]</scope>
    <source>
        <strain evidence="2">J</strain>
    </source>
</reference>
<evidence type="ECO:0000313" key="1">
    <source>
        <dbReference type="EMBL" id="OCT93841.1"/>
    </source>
</evidence>
<dbReference type="AlphaFoldDB" id="A0A974HXU5"/>
<dbReference type="EMBL" id="CM004468">
    <property type="protein sequence ID" value="OCT93841.1"/>
    <property type="molecule type" value="Genomic_DNA"/>
</dbReference>
<sequence>MLPNEQISPRYAHLEVGNIGLIRSWALTNNNGRLDRGTASMNRCGRDPTGFFVPSDRDYFLDLFLHSQALMQTLRPKATRTSALFSSYRDTHSQLVLELSVNPQPGLICGCQWADFNRAVPSSGCRYSVLLQCMKMYGKYGNAINLVLPGLAMKLTTVQPSCCSCPFARNVAFSYKPQRMVASSFHLLDSFTDKECKDVPFL</sequence>
<name>A0A974HXU5_XENLA</name>
<gene>
    <name evidence="1" type="ORF">XELAEV_18011512mg</name>
</gene>
<protein>
    <submittedName>
        <fullName evidence="1">Uncharacterized protein</fullName>
    </submittedName>
</protein>
<organism evidence="1 2">
    <name type="scientific">Xenopus laevis</name>
    <name type="common">African clawed frog</name>
    <dbReference type="NCBI Taxonomy" id="8355"/>
    <lineage>
        <taxon>Eukaryota</taxon>
        <taxon>Metazoa</taxon>
        <taxon>Chordata</taxon>
        <taxon>Craniata</taxon>
        <taxon>Vertebrata</taxon>
        <taxon>Euteleostomi</taxon>
        <taxon>Amphibia</taxon>
        <taxon>Batrachia</taxon>
        <taxon>Anura</taxon>
        <taxon>Pipoidea</taxon>
        <taxon>Pipidae</taxon>
        <taxon>Xenopodinae</taxon>
        <taxon>Xenopus</taxon>
        <taxon>Xenopus</taxon>
    </lineage>
</organism>
<evidence type="ECO:0000313" key="2">
    <source>
        <dbReference type="Proteomes" id="UP000694892"/>
    </source>
</evidence>
<accession>A0A974HXU5</accession>
<dbReference type="Proteomes" id="UP000694892">
    <property type="component" value="Chromosome 2L"/>
</dbReference>
<proteinExistence type="predicted"/>